<dbReference type="VEuPathDB" id="VectorBase:PHUM286780"/>
<dbReference type="FunFam" id="3.80.10.10:FF:000041">
    <property type="entry name" value="LRR receptor-like serine/threonine-protein kinase ERECTA"/>
    <property type="match status" value="1"/>
</dbReference>
<dbReference type="EMBL" id="DS235271">
    <property type="protein sequence ID" value="EEB14192.1"/>
    <property type="molecule type" value="Genomic_DNA"/>
</dbReference>
<keyword evidence="1" id="KW-0433">Leucine-rich repeat</keyword>
<dbReference type="InterPro" id="IPR032675">
    <property type="entry name" value="LRR_dom_sf"/>
</dbReference>
<name>E0VLD6_PEDHC</name>
<evidence type="ECO:0000256" key="1">
    <source>
        <dbReference type="ARBA" id="ARBA00022614"/>
    </source>
</evidence>
<dbReference type="eggNOG" id="KOG0619">
    <property type="taxonomic scope" value="Eukaryota"/>
</dbReference>
<dbReference type="EC" id="3.1.3.16" evidence="5"/>
<evidence type="ECO:0000313" key="6">
    <source>
        <dbReference type="EnsemblMetazoa" id="PHUM286780-PA"/>
    </source>
</evidence>
<dbReference type="PANTHER" id="PTHR48051">
    <property type="match status" value="1"/>
</dbReference>
<dbReference type="GeneID" id="8229554"/>
<sequence>MEYYSANEYDCSSEDEDVSTLDLSYSGFDSEQMRKKLDELRESGNDVTTVLLYQNSMDAVPGVIGRFGRLKYLDISSNGLSRLPPEIGLCPLTTLIAKNNRLSDKSLPPVFTDLTDLKELNLSGNDFANFPPEILNLKSIRYLYMGGNNLSKIPKEISKLQSLQVLSLGGNKLTDVPSTLGQLKKLTALILSDNQLESLPREIAKLTELKSLLLHKNKLKTLPTEIVSLKCMTELSLRDNPLVVRFVSDMTYAVPSLLELAARSIKLHSVKFSPKDLPKRLLEYLNNARHCINPKCKGVFFDSRVEHVKFVDFCGKYRVPLLQYLCSSSCIDDKNEIEVDSDLIRKVLLG</sequence>
<dbReference type="PROSITE" id="PS51450">
    <property type="entry name" value="LRR"/>
    <property type="match status" value="3"/>
</dbReference>
<dbReference type="HOGENOM" id="CLU_000288_18_2_1"/>
<keyword evidence="2" id="KW-0677">Repeat</keyword>
<dbReference type="InterPro" id="IPR050216">
    <property type="entry name" value="LRR_domain-containing"/>
</dbReference>
<keyword evidence="5" id="KW-0378">Hydrolase</keyword>
<keyword evidence="7" id="KW-1185">Reference proteome</keyword>
<organism>
    <name type="scientific">Pediculus humanus subsp. corporis</name>
    <name type="common">Body louse</name>
    <dbReference type="NCBI Taxonomy" id="121224"/>
    <lineage>
        <taxon>Eukaryota</taxon>
        <taxon>Metazoa</taxon>
        <taxon>Ecdysozoa</taxon>
        <taxon>Arthropoda</taxon>
        <taxon>Hexapoda</taxon>
        <taxon>Insecta</taxon>
        <taxon>Pterygota</taxon>
        <taxon>Neoptera</taxon>
        <taxon>Paraneoptera</taxon>
        <taxon>Psocodea</taxon>
        <taxon>Troctomorpha</taxon>
        <taxon>Phthiraptera</taxon>
        <taxon>Anoplura</taxon>
        <taxon>Pediculidae</taxon>
        <taxon>Pediculus</taxon>
    </lineage>
</organism>
<dbReference type="KEGG" id="phu:Phum_PHUM286780"/>
<dbReference type="SMART" id="SM00369">
    <property type="entry name" value="LRR_TYP"/>
    <property type="match status" value="6"/>
</dbReference>
<dbReference type="RefSeq" id="XP_002426930.1">
    <property type="nucleotide sequence ID" value="XM_002426885.1"/>
</dbReference>
<dbReference type="OrthoDB" id="1053178at2759"/>
<dbReference type="SUPFAM" id="SSF52058">
    <property type="entry name" value="L domain-like"/>
    <property type="match status" value="1"/>
</dbReference>
<evidence type="ECO:0000313" key="7">
    <source>
        <dbReference type="Proteomes" id="UP000009046"/>
    </source>
</evidence>
<dbReference type="STRING" id="121224.E0VLD6"/>
<dbReference type="Pfam" id="PF23211">
    <property type="entry name" value="LRR_LRWD1"/>
    <property type="match status" value="1"/>
</dbReference>
<dbReference type="AlphaFoldDB" id="E0VLD6"/>
<dbReference type="EMBL" id="AAZO01003329">
    <property type="status" value="NOT_ANNOTATED_CDS"/>
    <property type="molecule type" value="Genomic_DNA"/>
</dbReference>
<evidence type="ECO:0000259" key="3">
    <source>
        <dbReference type="Pfam" id="PF23211"/>
    </source>
</evidence>
<dbReference type="GO" id="GO:0005737">
    <property type="term" value="C:cytoplasm"/>
    <property type="evidence" value="ECO:0007669"/>
    <property type="project" value="TreeGrafter"/>
</dbReference>
<dbReference type="Gene3D" id="3.80.10.10">
    <property type="entry name" value="Ribonuclease Inhibitor"/>
    <property type="match status" value="1"/>
</dbReference>
<dbReference type="InterPro" id="IPR055414">
    <property type="entry name" value="LRR_R13L4/SHOC2-like"/>
</dbReference>
<reference evidence="5" key="1">
    <citation type="submission" date="2007-04" db="EMBL/GenBank/DDBJ databases">
        <title>Annotation of Pediculus humanus corporis strain USDA.</title>
        <authorList>
            <person name="Kirkness E."/>
            <person name="Hannick L."/>
            <person name="Hass B."/>
            <person name="Bruggner R."/>
            <person name="Lawson D."/>
            <person name="Bidwell S."/>
            <person name="Joardar V."/>
            <person name="Caler E."/>
            <person name="Walenz B."/>
            <person name="Inman J."/>
            <person name="Schobel S."/>
            <person name="Galinsky K."/>
            <person name="Amedeo P."/>
            <person name="Strausberg R."/>
        </authorList>
    </citation>
    <scope>NUCLEOTIDE SEQUENCE</scope>
    <source>
        <strain evidence="5">USDA</strain>
    </source>
</reference>
<dbReference type="FunCoup" id="E0VLD6">
    <property type="interactions" value="121"/>
</dbReference>
<dbReference type="Proteomes" id="UP000009046">
    <property type="component" value="Unassembled WGS sequence"/>
</dbReference>
<evidence type="ECO:0000313" key="5">
    <source>
        <dbReference type="EMBL" id="EEB14192.1"/>
    </source>
</evidence>
<dbReference type="InterPro" id="IPR001611">
    <property type="entry name" value="Leu-rich_rpt"/>
</dbReference>
<feature type="domain" description="Disease resistance R13L4/SHOC-2-like LRR" evidence="4">
    <location>
        <begin position="134"/>
        <end position="193"/>
    </location>
</feature>
<dbReference type="InParanoid" id="E0VLD6"/>
<dbReference type="InterPro" id="IPR056363">
    <property type="entry name" value="LRR_LRWD1_dom"/>
</dbReference>
<dbReference type="EnsemblMetazoa" id="PHUM286780-RA">
    <property type="protein sequence ID" value="PHUM286780-PA"/>
    <property type="gene ID" value="PHUM286780"/>
</dbReference>
<accession>E0VLD6</accession>
<proteinExistence type="predicted"/>
<dbReference type="Pfam" id="PF23598">
    <property type="entry name" value="LRR_14"/>
    <property type="match status" value="1"/>
</dbReference>
<reference evidence="6" key="3">
    <citation type="submission" date="2021-02" db="UniProtKB">
        <authorList>
            <consortium name="EnsemblMetazoa"/>
        </authorList>
    </citation>
    <scope>IDENTIFICATION</scope>
    <source>
        <strain evidence="6">USDA</strain>
    </source>
</reference>
<protein>
    <submittedName>
        <fullName evidence="5 6">Ras suppressor protein, putative</fullName>
        <ecNumber evidence="5">3.1.3.16</ecNumber>
    </submittedName>
</protein>
<dbReference type="OMA" id="GLSQWFP"/>
<evidence type="ECO:0000259" key="4">
    <source>
        <dbReference type="Pfam" id="PF23598"/>
    </source>
</evidence>
<feature type="domain" description="Leucine-rich repeat and WD repeat-containing protein 1 LRR" evidence="3">
    <location>
        <begin position="56"/>
        <end position="129"/>
    </location>
</feature>
<dbReference type="PANTHER" id="PTHR48051:SF1">
    <property type="entry name" value="RAS SUPPRESSOR PROTEIN 1"/>
    <property type="match status" value="1"/>
</dbReference>
<dbReference type="GO" id="GO:0004722">
    <property type="term" value="F:protein serine/threonine phosphatase activity"/>
    <property type="evidence" value="ECO:0007669"/>
    <property type="project" value="UniProtKB-EC"/>
</dbReference>
<dbReference type="CTD" id="8229554"/>
<evidence type="ECO:0000256" key="2">
    <source>
        <dbReference type="ARBA" id="ARBA00022737"/>
    </source>
</evidence>
<dbReference type="InterPro" id="IPR003591">
    <property type="entry name" value="Leu-rich_rpt_typical-subtyp"/>
</dbReference>
<gene>
    <name evidence="6" type="primary">8229554</name>
    <name evidence="5" type="ORF">Phum_PHUM286780</name>
</gene>
<reference evidence="5" key="2">
    <citation type="submission" date="2007-04" db="EMBL/GenBank/DDBJ databases">
        <title>The genome of the human body louse.</title>
        <authorList>
            <consortium name="The Human Body Louse Genome Consortium"/>
            <person name="Kirkness E."/>
            <person name="Walenz B."/>
            <person name="Hass B."/>
            <person name="Bruggner R."/>
            <person name="Strausberg R."/>
        </authorList>
    </citation>
    <scope>NUCLEOTIDE SEQUENCE</scope>
    <source>
        <strain evidence="5">USDA</strain>
    </source>
</reference>